<keyword evidence="2" id="KW-1185">Reference proteome</keyword>
<evidence type="ECO:0000313" key="1">
    <source>
        <dbReference type="EMBL" id="KAL3667309.1"/>
    </source>
</evidence>
<name>A0ABD3FQM6_9STRA</name>
<proteinExistence type="predicted"/>
<gene>
    <name evidence="1" type="ORF">V7S43_007538</name>
</gene>
<sequence length="213" mass="24540">MKAIRKFGWSVIGEAVLGILKDTETMVLSEEYPDDLENPKLLKVGGFGNDLTKQSFVKAAVENGLDVRSTAVAHFLWECVTTHTEIVEEVVVAKLQQKESHGLVPFTNCFSQCIADLDEEDDMCVKLRDIAAKRCKWLREMIRRLEMPFTWEMPYARETKEEILAFLRGPDETMTMKFKERCWFEPENFVKDCLSHGGPWHASVTVEIFSREK</sequence>
<organism evidence="1 2">
    <name type="scientific">Phytophthora oleae</name>
    <dbReference type="NCBI Taxonomy" id="2107226"/>
    <lineage>
        <taxon>Eukaryota</taxon>
        <taxon>Sar</taxon>
        <taxon>Stramenopiles</taxon>
        <taxon>Oomycota</taxon>
        <taxon>Peronosporomycetes</taxon>
        <taxon>Peronosporales</taxon>
        <taxon>Peronosporaceae</taxon>
        <taxon>Phytophthora</taxon>
    </lineage>
</organism>
<reference evidence="1 2" key="1">
    <citation type="submission" date="2024-09" db="EMBL/GenBank/DDBJ databases">
        <title>Genome sequencing and assembly of Phytophthora oleae, isolate VK10A, causative agent of rot of olive drupes.</title>
        <authorList>
            <person name="Conti Taguali S."/>
            <person name="Riolo M."/>
            <person name="La Spada F."/>
            <person name="Cacciola S.O."/>
            <person name="Dionisio G."/>
        </authorList>
    </citation>
    <scope>NUCLEOTIDE SEQUENCE [LARGE SCALE GENOMIC DNA]</scope>
    <source>
        <strain evidence="1 2">VK10A</strain>
    </source>
</reference>
<protein>
    <submittedName>
        <fullName evidence="1">Uncharacterized protein</fullName>
    </submittedName>
</protein>
<dbReference type="EMBL" id="JBIMZQ010000014">
    <property type="protein sequence ID" value="KAL3667309.1"/>
    <property type="molecule type" value="Genomic_DNA"/>
</dbReference>
<dbReference type="Proteomes" id="UP001632037">
    <property type="component" value="Unassembled WGS sequence"/>
</dbReference>
<comment type="caution">
    <text evidence="1">The sequence shown here is derived from an EMBL/GenBank/DDBJ whole genome shotgun (WGS) entry which is preliminary data.</text>
</comment>
<dbReference type="AlphaFoldDB" id="A0ABD3FQM6"/>
<accession>A0ABD3FQM6</accession>
<evidence type="ECO:0000313" key="2">
    <source>
        <dbReference type="Proteomes" id="UP001632037"/>
    </source>
</evidence>